<dbReference type="EMBL" id="KI669461">
    <property type="protein sequence ID" value="OCF58608.1"/>
    <property type="molecule type" value="Genomic_DNA"/>
</dbReference>
<proteinExistence type="predicted"/>
<name>A0A1B9IST8_9TREE</name>
<dbReference type="InterPro" id="IPR013762">
    <property type="entry name" value="Integrase-like_cat_sf"/>
</dbReference>
<feature type="region of interest" description="Disordered" evidence="2">
    <location>
        <begin position="641"/>
        <end position="683"/>
    </location>
</feature>
<dbReference type="InterPro" id="IPR011010">
    <property type="entry name" value="DNA_brk_join_enz"/>
</dbReference>
<dbReference type="GO" id="GO:0003677">
    <property type="term" value="F:DNA binding"/>
    <property type="evidence" value="ECO:0007669"/>
    <property type="project" value="InterPro"/>
</dbReference>
<dbReference type="SUPFAM" id="SSF56349">
    <property type="entry name" value="DNA breaking-rejoining enzymes"/>
    <property type="match status" value="1"/>
</dbReference>
<keyword evidence="4" id="KW-1185">Reference proteome</keyword>
<feature type="region of interest" description="Disordered" evidence="2">
    <location>
        <begin position="870"/>
        <end position="895"/>
    </location>
</feature>
<dbReference type="OrthoDB" id="3037404at2759"/>
<protein>
    <submittedName>
        <fullName evidence="3">Uncharacterized protein</fullName>
    </submittedName>
</protein>
<evidence type="ECO:0000256" key="1">
    <source>
        <dbReference type="ARBA" id="ARBA00023172"/>
    </source>
</evidence>
<reference evidence="3 4" key="1">
    <citation type="submission" date="2013-07" db="EMBL/GenBank/DDBJ databases">
        <title>The Genome Sequence of Kwoniella mangroviensis CBS10435.</title>
        <authorList>
            <consortium name="The Broad Institute Genome Sequencing Platform"/>
            <person name="Cuomo C."/>
            <person name="Litvintseva A."/>
            <person name="Chen Y."/>
            <person name="Heitman J."/>
            <person name="Sun S."/>
            <person name="Springer D."/>
            <person name="Dromer F."/>
            <person name="Young S.K."/>
            <person name="Zeng Q."/>
            <person name="Gargeya S."/>
            <person name="Fitzgerald M."/>
            <person name="Abouelleil A."/>
            <person name="Alvarado L."/>
            <person name="Berlin A.M."/>
            <person name="Chapman S.B."/>
            <person name="Dewar J."/>
            <person name="Goldberg J."/>
            <person name="Griggs A."/>
            <person name="Gujja S."/>
            <person name="Hansen M."/>
            <person name="Howarth C."/>
            <person name="Imamovic A."/>
            <person name="Larimer J."/>
            <person name="McCowan C."/>
            <person name="Murphy C."/>
            <person name="Pearson M."/>
            <person name="Priest M."/>
            <person name="Roberts A."/>
            <person name="Saif S."/>
            <person name="Shea T."/>
            <person name="Sykes S."/>
            <person name="Wortman J."/>
            <person name="Nusbaum C."/>
            <person name="Birren B."/>
        </authorList>
    </citation>
    <scope>NUCLEOTIDE SEQUENCE [LARGE SCALE GENOMIC DNA]</scope>
    <source>
        <strain evidence="3 4">CBS 10435</strain>
    </source>
</reference>
<accession>A0A1B9IST8</accession>
<dbReference type="GO" id="GO:0015074">
    <property type="term" value="P:DNA integration"/>
    <property type="evidence" value="ECO:0007669"/>
    <property type="project" value="InterPro"/>
</dbReference>
<dbReference type="GO" id="GO:0006310">
    <property type="term" value="P:DNA recombination"/>
    <property type="evidence" value="ECO:0007669"/>
    <property type="project" value="UniProtKB-KW"/>
</dbReference>
<keyword evidence="1" id="KW-0233">DNA recombination</keyword>
<feature type="compositionally biased region" description="Basic and acidic residues" evidence="2">
    <location>
        <begin position="673"/>
        <end position="683"/>
    </location>
</feature>
<dbReference type="Gene3D" id="1.10.443.10">
    <property type="entry name" value="Intergrase catalytic core"/>
    <property type="match status" value="1"/>
</dbReference>
<evidence type="ECO:0000256" key="2">
    <source>
        <dbReference type="SAM" id="MobiDB-lite"/>
    </source>
</evidence>
<reference evidence="4" key="2">
    <citation type="submission" date="2013-12" db="EMBL/GenBank/DDBJ databases">
        <title>Evolution of pathogenesis and genome organization in the Tremellales.</title>
        <authorList>
            <person name="Cuomo C."/>
            <person name="Litvintseva A."/>
            <person name="Heitman J."/>
            <person name="Chen Y."/>
            <person name="Sun S."/>
            <person name="Springer D."/>
            <person name="Dromer F."/>
            <person name="Young S."/>
            <person name="Zeng Q."/>
            <person name="Chapman S."/>
            <person name="Gujja S."/>
            <person name="Saif S."/>
            <person name="Birren B."/>
        </authorList>
    </citation>
    <scope>NUCLEOTIDE SEQUENCE [LARGE SCALE GENOMIC DNA]</scope>
    <source>
        <strain evidence="4">CBS 10435</strain>
    </source>
</reference>
<evidence type="ECO:0000313" key="3">
    <source>
        <dbReference type="EMBL" id="OCF58608.1"/>
    </source>
</evidence>
<sequence length="952" mass="107350">MAETEHLEGFDGPALQQILELVDNDIPKAIFKGSSLLNTVETTDIATRELLLDLSRSMPSGPPVKVQRLVNILYDMEELHKHPKGLGYGQLIGMERLKEGLCDRLQDYLTIRVLSSRRVNTATGEVLIDTETNKEIYMMLSTLSKIASDCINLLEIIPLPRMTEDEKAEARKTIWSHVDVLTTVYNLKPSPRHRTTLYPADILGLIEFTLERADNHWDIAVQFCCLLLTFFYTGARVGSVLSTVYKKLEYLTWGDIRFRPVRNTIKKIVGYDVIIEIRSWKGYSKDQLRIKFHIKSTSKGRNANFDLGAFLLAHGVRQQVFGDKTVDFLMQNDRFELKCDPSRDNDPVFVALRSRIGLSQTALTGDQGTRQLRSAMQAYGIASGEPGGSDTFYCLRRRFLTDVARKFGPRIAKFYAGHTANSTCFERYYDLSDIEDDILNALLEDEGETYMILTPWMRIRASGHLNESKVTLKSALERCPEFRHVLAKRDLLQNCLRSGSNLWLKVEPWNGFSSRAEPRQLLPSLITVYSNRLRQLISILKQQDTESTLELQRMARDEMDYGQIQAQVHNANGPSQLAVELQRRLIEQELKLCSTKRIDITESVSSTQGATIVCVAPTGNVDDEEEEAVLHAIDSAEEGMNAQDQYKASEGGKGKGKGVEDEDGEEAEAMWGSKKEKEGGHAVRVATSEEYKRIEELSMSGLQSGKGSETKKGEVDRVLYGMIDEDPEKLSESMSIFRALVELSDPSKGGVLCQACQRDSTASSEQKITRYTAMSRLDKHLLQFHNPHAYGLRWLKSNIDPQSRRWHCPYGAGEGGSEKAKTTKNTKLCGISYAASSVEKSAPKHLLEAHQYALTEDLRKFMDPKTRATLRAQAQEAQEEELGHSRKTKSRWTNPGPNFHDFLLIGTFQPEDRMDPYVGDLGLGPSLKDDDIDMDTDLLPDSFYDDKGDFNI</sequence>
<dbReference type="AlphaFoldDB" id="A0A1B9IST8"/>
<dbReference type="Proteomes" id="UP000092583">
    <property type="component" value="Unassembled WGS sequence"/>
</dbReference>
<organism evidence="3 4">
    <name type="scientific">Kwoniella mangroviensis CBS 10435</name>
    <dbReference type="NCBI Taxonomy" id="1331196"/>
    <lineage>
        <taxon>Eukaryota</taxon>
        <taxon>Fungi</taxon>
        <taxon>Dikarya</taxon>
        <taxon>Basidiomycota</taxon>
        <taxon>Agaricomycotina</taxon>
        <taxon>Tremellomycetes</taxon>
        <taxon>Tremellales</taxon>
        <taxon>Cryptococcaceae</taxon>
        <taxon>Kwoniella</taxon>
    </lineage>
</organism>
<gene>
    <name evidence="3" type="ORF">L486_03097</name>
</gene>
<evidence type="ECO:0000313" key="4">
    <source>
        <dbReference type="Proteomes" id="UP000092583"/>
    </source>
</evidence>
<feature type="compositionally biased region" description="Basic and acidic residues" evidence="2">
    <location>
        <begin position="650"/>
        <end position="659"/>
    </location>
</feature>